<evidence type="ECO:0000259" key="7">
    <source>
        <dbReference type="Pfam" id="PF17390"/>
    </source>
</evidence>
<sequence length="908" mass="102867">MRWTHIFLMPANGRFSFNMTEIERLRPVCPSCDFLNLPSGLNSDNPVFRWALEGSAEGQQAARILIAATDADVRAKTPSVWDSGQRNTGRTEIIYDGPPMSRDKLYWWTVQLWDEVGNVSELARPASFFTGLRSNGFDADWIARYFVLPAGREVPQTGSYDNRFQARPADYVRKEVAVRERLLRATAYVTALGLYEFHVNGVRVGQDIMAPGWTDYHTRVEYQTHDITDLLKQGQNCIGAILGEGWYSGRVGHNQRRAGNHYGGRPAFLCQLHLEYADGQIDKILSDDSWQTRQGPILYSDFLAGEAYDARREIDGWCDIGHDTTHWQPVEAFIPEHGRPQLDAARVQPVRETVRFPAKYLHDCEAEHIFDLSRNIAGYMEMACDAPAGTVFRLRHAERLDDQGKLYTDNLRYAVSEDIYIAAGQGREVFKPRFTFHGFQYVGLTIEAPDGAAVTLPELTGIAIHSDCPITGQIETGHAALNQLISNIEWSQRDNFLSVPTDCPQRDERYGWSADAQVFWKTAGYMMDVSAFFAKWMQDLADGQTNDGAFPDVAPTKPLNPYRLTPQPGAPGWGDGPIIMAWYHHLRYDDAGLLRTFWPNFVAWMDYIEAANPEGIRCNRVNNNYGDWLHVGPPTDRALVATAYWIHLADLMRSIAGVIGEAVDRWEQLAFELRAAFRREYVSSDGRLKSDTQTAYLLALDFDLLPDQGRLVARQRLEELFADADWHLQTGFLGVRHVCPVIADHVSPERAVDLLLKDSYPSWLFSVRHGATSIWERWDGWTPEQGFQSAAMNSFNHYAYGAVGEWIWSRLAGIDWNTSKAGYRLLSMRPVFDTRIGYVTAKYSSRSGDIVSCWKLEDGKGSWTVELPPNVSANVELQQNIRNIMVDGEKSSNRFQMKAGVHQVIFQL</sequence>
<dbReference type="Gene3D" id="2.60.40.10">
    <property type="entry name" value="Immunoglobulins"/>
    <property type="match status" value="1"/>
</dbReference>
<dbReference type="OrthoDB" id="9761045at2"/>
<accession>A0A5B8I9S6</accession>
<dbReference type="PANTHER" id="PTHR33307">
    <property type="entry name" value="ALPHA-RHAMNOSIDASE (EUROFUNG)"/>
    <property type="match status" value="1"/>
</dbReference>
<evidence type="ECO:0000256" key="3">
    <source>
        <dbReference type="ARBA" id="ARBA00022801"/>
    </source>
</evidence>
<dbReference type="EMBL" id="CP042264">
    <property type="protein sequence ID" value="QDY71085.1"/>
    <property type="molecule type" value="Genomic_DNA"/>
</dbReference>
<dbReference type="InterPro" id="IPR012341">
    <property type="entry name" value="6hp_glycosidase-like_sf"/>
</dbReference>
<geneLocation type="plasmid" evidence="8 9">
    <name>unnamed3</name>
</geneLocation>
<protein>
    <recommendedName>
        <fullName evidence="2">alpha-L-rhamnosidase</fullName>
        <ecNumber evidence="2">3.2.1.40</ecNumber>
    </recommendedName>
</protein>
<evidence type="ECO:0000259" key="6">
    <source>
        <dbReference type="Pfam" id="PF17389"/>
    </source>
</evidence>
<dbReference type="EC" id="3.2.1.40" evidence="2"/>
<dbReference type="InterPro" id="IPR035398">
    <property type="entry name" value="Bac_rhamnosid_C"/>
</dbReference>
<keyword evidence="9" id="KW-1185">Reference proteome</keyword>
<evidence type="ECO:0000259" key="4">
    <source>
        <dbReference type="Pfam" id="PF05592"/>
    </source>
</evidence>
<feature type="domain" description="Alpha-L-rhamnosidase concanavalin-like" evidence="4">
    <location>
        <begin position="366"/>
        <end position="464"/>
    </location>
</feature>
<gene>
    <name evidence="8" type="ORF">FPZ52_15335</name>
</gene>
<dbReference type="KEGG" id="lit:FPZ52_15335"/>
<dbReference type="SUPFAM" id="SSF48208">
    <property type="entry name" value="Six-hairpin glycosidases"/>
    <property type="match status" value="1"/>
</dbReference>
<dbReference type="Pfam" id="PF08531">
    <property type="entry name" value="Bac_rhamnosid_N"/>
    <property type="match status" value="1"/>
</dbReference>
<dbReference type="Pfam" id="PF17389">
    <property type="entry name" value="Bac_rhamnosid6H"/>
    <property type="match status" value="1"/>
</dbReference>
<evidence type="ECO:0000256" key="2">
    <source>
        <dbReference type="ARBA" id="ARBA00012652"/>
    </source>
</evidence>
<dbReference type="Pfam" id="PF25788">
    <property type="entry name" value="Ig_Rha78A_N"/>
    <property type="match status" value="1"/>
</dbReference>
<keyword evidence="3" id="KW-0378">Hydrolase</keyword>
<dbReference type="InterPro" id="IPR016007">
    <property type="entry name" value="Alpha_rhamnosid"/>
</dbReference>
<dbReference type="InterPro" id="IPR013737">
    <property type="entry name" value="Bac_rhamnosid_N"/>
</dbReference>
<dbReference type="Gene3D" id="2.60.420.10">
    <property type="entry name" value="Maltose phosphorylase, domain 3"/>
    <property type="match status" value="1"/>
</dbReference>
<evidence type="ECO:0000313" key="8">
    <source>
        <dbReference type="EMBL" id="QDY71085.1"/>
    </source>
</evidence>
<dbReference type="PIRSF" id="PIRSF010631">
    <property type="entry name" value="A-rhamnsds"/>
    <property type="match status" value="1"/>
</dbReference>
<dbReference type="InterPro" id="IPR035396">
    <property type="entry name" value="Bac_rhamnosid6H"/>
</dbReference>
<dbReference type="Pfam" id="PF17390">
    <property type="entry name" value="Bac_rhamnosid_C"/>
    <property type="match status" value="1"/>
</dbReference>
<proteinExistence type="predicted"/>
<dbReference type="AlphaFoldDB" id="A0A5B8I9S6"/>
<dbReference type="Proteomes" id="UP000318483">
    <property type="component" value="Plasmid unnamed3"/>
</dbReference>
<evidence type="ECO:0000313" key="9">
    <source>
        <dbReference type="Proteomes" id="UP000318483"/>
    </source>
</evidence>
<reference evidence="8 9" key="1">
    <citation type="submission" date="2019-07" db="EMBL/GenBank/DDBJ databases">
        <title>Litoreibacter alkalisoli sp. nov., isolated from saline-alkaline soil.</title>
        <authorList>
            <person name="Wang S."/>
            <person name="Xu L."/>
            <person name="Xing Y.-T."/>
            <person name="Sun J.-Q."/>
        </authorList>
    </citation>
    <scope>NUCLEOTIDE SEQUENCE [LARGE SCALE GENOMIC DNA]</scope>
    <source>
        <strain evidence="8 9">LN3S51</strain>
        <plasmid evidence="8 9">unnamed3</plasmid>
    </source>
</reference>
<feature type="domain" description="Alpha-L-rhamnosidase C-terminal" evidence="7">
    <location>
        <begin position="815"/>
        <end position="889"/>
    </location>
</feature>
<organism evidence="8 9">
    <name type="scientific">Qingshengfaniella alkalisoli</name>
    <dbReference type="NCBI Taxonomy" id="2599296"/>
    <lineage>
        <taxon>Bacteria</taxon>
        <taxon>Pseudomonadati</taxon>
        <taxon>Pseudomonadota</taxon>
        <taxon>Alphaproteobacteria</taxon>
        <taxon>Rhodobacterales</taxon>
        <taxon>Paracoccaceae</taxon>
        <taxon>Qingshengfaniella</taxon>
    </lineage>
</organism>
<name>A0A5B8I9S6_9RHOB</name>
<evidence type="ECO:0000259" key="5">
    <source>
        <dbReference type="Pfam" id="PF08531"/>
    </source>
</evidence>
<dbReference type="GO" id="GO:0005975">
    <property type="term" value="P:carbohydrate metabolic process"/>
    <property type="evidence" value="ECO:0007669"/>
    <property type="project" value="InterPro"/>
</dbReference>
<feature type="domain" description="Bacterial alpha-L-rhamnosidase N-terminal" evidence="5">
    <location>
        <begin position="182"/>
        <end position="352"/>
    </location>
</feature>
<dbReference type="InterPro" id="IPR008928">
    <property type="entry name" value="6-hairpin_glycosidase_sf"/>
</dbReference>
<comment type="catalytic activity">
    <reaction evidence="1">
        <text>Hydrolysis of terminal non-reducing alpha-L-rhamnose residues in alpha-L-rhamnosides.</text>
        <dbReference type="EC" id="3.2.1.40"/>
    </reaction>
</comment>
<dbReference type="InterPro" id="IPR008902">
    <property type="entry name" value="Rhamnosid_concanavalin"/>
</dbReference>
<dbReference type="Gene3D" id="1.50.10.10">
    <property type="match status" value="1"/>
</dbReference>
<dbReference type="GO" id="GO:0030596">
    <property type="term" value="F:alpha-L-rhamnosidase activity"/>
    <property type="evidence" value="ECO:0007669"/>
    <property type="project" value="UniProtKB-EC"/>
</dbReference>
<dbReference type="Gene3D" id="2.60.120.260">
    <property type="entry name" value="Galactose-binding domain-like"/>
    <property type="match status" value="2"/>
</dbReference>
<dbReference type="Pfam" id="PF05592">
    <property type="entry name" value="Bac_rhamnosid"/>
    <property type="match status" value="1"/>
</dbReference>
<feature type="domain" description="Alpha-L-rhamnosidase six-hairpin glycosidase" evidence="6">
    <location>
        <begin position="471"/>
        <end position="809"/>
    </location>
</feature>
<dbReference type="PANTHER" id="PTHR33307:SF6">
    <property type="entry name" value="ALPHA-RHAMNOSIDASE (EUROFUNG)-RELATED"/>
    <property type="match status" value="1"/>
</dbReference>
<evidence type="ECO:0000256" key="1">
    <source>
        <dbReference type="ARBA" id="ARBA00001445"/>
    </source>
</evidence>
<dbReference type="InterPro" id="IPR013783">
    <property type="entry name" value="Ig-like_fold"/>
</dbReference>
<keyword evidence="8" id="KW-0614">Plasmid</keyword>